<feature type="binding site" evidence="14">
    <location>
        <position position="269"/>
    </location>
    <ligand>
        <name>NAD(+)</name>
        <dbReference type="ChEBI" id="CHEBI:57540"/>
    </ligand>
</feature>
<dbReference type="PRINTS" id="PR00411">
    <property type="entry name" value="PNDRDTASEI"/>
</dbReference>
<comment type="similarity">
    <text evidence="2 16">Belongs to the class-I pyridine nucleotide-disulfide oxidoreductase family.</text>
</comment>
<organism evidence="19 20">
    <name type="scientific">Sphingorhabdus rigui</name>
    <dbReference type="NCBI Taxonomy" id="1282858"/>
    <lineage>
        <taxon>Bacteria</taxon>
        <taxon>Pseudomonadati</taxon>
        <taxon>Pseudomonadota</taxon>
        <taxon>Alphaproteobacteria</taxon>
        <taxon>Sphingomonadales</taxon>
        <taxon>Sphingomonadaceae</taxon>
        <taxon>Sphingorhabdus</taxon>
    </lineage>
</organism>
<accession>A0A840AXJ2</accession>
<keyword evidence="5" id="KW-0963">Cytoplasm</keyword>
<evidence type="ECO:0000256" key="9">
    <source>
        <dbReference type="ARBA" id="ARBA00023027"/>
    </source>
</evidence>
<dbReference type="EMBL" id="JACIEA010000001">
    <property type="protein sequence ID" value="MBB3942838.1"/>
    <property type="molecule type" value="Genomic_DNA"/>
</dbReference>
<feature type="binding site" evidence="14">
    <location>
        <position position="201"/>
    </location>
    <ligand>
        <name>NAD(+)</name>
        <dbReference type="ChEBI" id="CHEBI:57540"/>
    </ligand>
</feature>
<dbReference type="Proteomes" id="UP000581447">
    <property type="component" value="Unassembled WGS sequence"/>
</dbReference>
<dbReference type="InterPro" id="IPR006258">
    <property type="entry name" value="Lipoamide_DH"/>
</dbReference>
<gene>
    <name evidence="19" type="ORF">GGR91_001060</name>
</gene>
<dbReference type="PANTHER" id="PTHR22912:SF217">
    <property type="entry name" value="DIHYDROLIPOYL DEHYDROGENASE"/>
    <property type="match status" value="1"/>
</dbReference>
<reference evidence="19 20" key="1">
    <citation type="submission" date="2020-08" db="EMBL/GenBank/DDBJ databases">
        <title>Genomic Encyclopedia of Type Strains, Phase IV (KMG-IV): sequencing the most valuable type-strain genomes for metagenomic binning, comparative biology and taxonomic classification.</title>
        <authorList>
            <person name="Goeker M."/>
        </authorList>
    </citation>
    <scope>NUCLEOTIDE SEQUENCE [LARGE SCALE GENOMIC DNA]</scope>
    <source>
        <strain evidence="19 20">DSM 29050</strain>
    </source>
</reference>
<dbReference type="GO" id="GO:0050660">
    <property type="term" value="F:flavin adenine dinucleotide binding"/>
    <property type="evidence" value="ECO:0007669"/>
    <property type="project" value="InterPro"/>
</dbReference>
<dbReference type="EC" id="1.8.1.4" evidence="3 16"/>
<evidence type="ECO:0000256" key="14">
    <source>
        <dbReference type="PIRSR" id="PIRSR000350-3"/>
    </source>
</evidence>
<feature type="active site" description="Proton acceptor" evidence="13">
    <location>
        <position position="442"/>
    </location>
</feature>
<dbReference type="GO" id="GO:0005737">
    <property type="term" value="C:cytoplasm"/>
    <property type="evidence" value="ECO:0007669"/>
    <property type="project" value="UniProtKB-SubCell"/>
</dbReference>
<dbReference type="InterPro" id="IPR036188">
    <property type="entry name" value="FAD/NAD-bd_sf"/>
</dbReference>
<sequence>MSDYDLIVLGSGPGGYVAAIRAAQLGLKVAIVERENLGGICLNWGCIPTKALLRSAEIYHYMQHAGDYGLTAANISADIDAVVKRSRGVAKQLNQGVTHLMKKNKITVHMGDGKLTAANTLTVTKDGKSEELTAKNIILATGARARDLPFAPADGKRIWTYRHAMVPPEMPKKLLVIGSGAIGIEFASFYNDMGAEVTVVEMLDRIVPVEDADVSTFLEKALTKQGMTIMTGAGVQELKASATGVSAKIKGKDGKVVASEFTHCIVAIGIVPNTENIGLEALGVEMDRGFLKTDPMCRTNVPGLWAIGDITAPPWLAHKASHEGVIAAEAIAGGHPHAMDPKNIPGCTYCHPQVASVGMTEAKAKEAGYDVKVGNFPFLGNGKAIALGEAEGFIKTVFDAKTGELLGAHMVGAEVTELIQGYTIGKTAELVEADFMHTVFPHPTLSEMMHESVLGAYGKMLHM</sequence>
<dbReference type="PROSITE" id="PS00076">
    <property type="entry name" value="PYRIDINE_REDOX_1"/>
    <property type="match status" value="1"/>
</dbReference>
<evidence type="ECO:0000256" key="13">
    <source>
        <dbReference type="PIRSR" id="PIRSR000350-2"/>
    </source>
</evidence>
<feature type="domain" description="FAD/NAD(P)-binding" evidence="18">
    <location>
        <begin position="4"/>
        <end position="324"/>
    </location>
</feature>
<evidence type="ECO:0000256" key="15">
    <source>
        <dbReference type="PIRSR" id="PIRSR000350-4"/>
    </source>
</evidence>
<evidence type="ECO:0000313" key="20">
    <source>
        <dbReference type="Proteomes" id="UP000581447"/>
    </source>
</evidence>
<evidence type="ECO:0000259" key="18">
    <source>
        <dbReference type="Pfam" id="PF07992"/>
    </source>
</evidence>
<evidence type="ECO:0000256" key="5">
    <source>
        <dbReference type="ARBA" id="ARBA00022490"/>
    </source>
</evidence>
<dbReference type="NCBIfam" id="TIGR01350">
    <property type="entry name" value="lipoamide_DH"/>
    <property type="match status" value="1"/>
</dbReference>
<evidence type="ECO:0000259" key="17">
    <source>
        <dbReference type="Pfam" id="PF02852"/>
    </source>
</evidence>
<evidence type="ECO:0000256" key="10">
    <source>
        <dbReference type="ARBA" id="ARBA00023157"/>
    </source>
</evidence>
<dbReference type="InterPro" id="IPR023753">
    <property type="entry name" value="FAD/NAD-binding_dom"/>
</dbReference>
<keyword evidence="20" id="KW-1185">Reference proteome</keyword>
<evidence type="ECO:0000256" key="2">
    <source>
        <dbReference type="ARBA" id="ARBA00007532"/>
    </source>
</evidence>
<dbReference type="GO" id="GO:0004148">
    <property type="term" value="F:dihydrolipoyl dehydrogenase (NADH) activity"/>
    <property type="evidence" value="ECO:0007669"/>
    <property type="project" value="UniProtKB-EC"/>
</dbReference>
<evidence type="ECO:0000313" key="19">
    <source>
        <dbReference type="EMBL" id="MBB3942838.1"/>
    </source>
</evidence>
<evidence type="ECO:0000256" key="11">
    <source>
        <dbReference type="ARBA" id="ARBA00023284"/>
    </source>
</evidence>
<evidence type="ECO:0000256" key="6">
    <source>
        <dbReference type="ARBA" id="ARBA00022630"/>
    </source>
</evidence>
<proteinExistence type="inferred from homology"/>
<evidence type="ECO:0000256" key="12">
    <source>
        <dbReference type="ARBA" id="ARBA00049187"/>
    </source>
</evidence>
<dbReference type="RefSeq" id="WP_183940761.1">
    <property type="nucleotide sequence ID" value="NZ_BAABBG010000023.1"/>
</dbReference>
<evidence type="ECO:0000256" key="8">
    <source>
        <dbReference type="ARBA" id="ARBA00023002"/>
    </source>
</evidence>
<keyword evidence="14" id="KW-0547">Nucleotide-binding</keyword>
<protein>
    <recommendedName>
        <fullName evidence="4 16">Dihydrolipoyl dehydrogenase</fullName>
        <ecNumber evidence="3 16">1.8.1.4</ecNumber>
    </recommendedName>
</protein>
<dbReference type="InterPro" id="IPR004099">
    <property type="entry name" value="Pyr_nucl-diS_OxRdtase_dimer"/>
</dbReference>
<feature type="disulfide bond" description="Redox-active" evidence="15">
    <location>
        <begin position="41"/>
        <end position="46"/>
    </location>
</feature>
<dbReference type="InterPro" id="IPR012999">
    <property type="entry name" value="Pyr_OxRdtase_I_AS"/>
</dbReference>
<comment type="catalytic activity">
    <reaction evidence="12 16">
        <text>N(6)-[(R)-dihydrolipoyl]-L-lysyl-[protein] + NAD(+) = N(6)-[(R)-lipoyl]-L-lysyl-[protein] + NADH + H(+)</text>
        <dbReference type="Rhea" id="RHEA:15045"/>
        <dbReference type="Rhea" id="RHEA-COMP:10474"/>
        <dbReference type="Rhea" id="RHEA-COMP:10475"/>
        <dbReference type="ChEBI" id="CHEBI:15378"/>
        <dbReference type="ChEBI" id="CHEBI:57540"/>
        <dbReference type="ChEBI" id="CHEBI:57945"/>
        <dbReference type="ChEBI" id="CHEBI:83099"/>
        <dbReference type="ChEBI" id="CHEBI:83100"/>
        <dbReference type="EC" id="1.8.1.4"/>
    </reaction>
</comment>
<keyword evidence="11 16" id="KW-0676">Redox-active center</keyword>
<dbReference type="Pfam" id="PF07992">
    <property type="entry name" value="Pyr_redox_2"/>
    <property type="match status" value="1"/>
</dbReference>
<keyword evidence="8 16" id="KW-0560">Oxidoreductase</keyword>
<dbReference type="PANTHER" id="PTHR22912">
    <property type="entry name" value="DISULFIDE OXIDOREDUCTASE"/>
    <property type="match status" value="1"/>
</dbReference>
<feature type="domain" description="Pyridine nucleotide-disulphide oxidoreductase dimerisation" evidence="17">
    <location>
        <begin position="344"/>
        <end position="452"/>
    </location>
</feature>
<evidence type="ECO:0000256" key="7">
    <source>
        <dbReference type="ARBA" id="ARBA00022827"/>
    </source>
</evidence>
<feature type="binding site" evidence="14">
    <location>
        <position position="50"/>
    </location>
    <ligand>
        <name>FAD</name>
        <dbReference type="ChEBI" id="CHEBI:57692"/>
    </ligand>
</feature>
<dbReference type="Pfam" id="PF02852">
    <property type="entry name" value="Pyr_redox_dim"/>
    <property type="match status" value="1"/>
</dbReference>
<dbReference type="SUPFAM" id="SSF55424">
    <property type="entry name" value="FAD/NAD-linked reductases, dimerisation (C-terminal) domain"/>
    <property type="match status" value="1"/>
</dbReference>
<dbReference type="FunFam" id="3.50.50.60:FF:000001">
    <property type="entry name" value="Dihydrolipoyl dehydrogenase, mitochondrial"/>
    <property type="match status" value="1"/>
</dbReference>
<feature type="binding site" evidence="14">
    <location>
        <position position="309"/>
    </location>
    <ligand>
        <name>FAD</name>
        <dbReference type="ChEBI" id="CHEBI:57692"/>
    </ligand>
</feature>
<evidence type="ECO:0000256" key="3">
    <source>
        <dbReference type="ARBA" id="ARBA00012608"/>
    </source>
</evidence>
<dbReference type="InterPro" id="IPR050151">
    <property type="entry name" value="Class-I_Pyr_Nuc-Dis_Oxidored"/>
</dbReference>
<keyword evidence="10" id="KW-1015">Disulfide bond</keyword>
<comment type="caution">
    <text evidence="19">The sequence shown here is derived from an EMBL/GenBank/DDBJ whole genome shotgun (WGS) entry which is preliminary data.</text>
</comment>
<feature type="binding site" evidence="14">
    <location>
        <position position="113"/>
    </location>
    <ligand>
        <name>FAD</name>
        <dbReference type="ChEBI" id="CHEBI:57692"/>
    </ligand>
</feature>
<evidence type="ECO:0000256" key="1">
    <source>
        <dbReference type="ARBA" id="ARBA00004496"/>
    </source>
</evidence>
<dbReference type="PIRSF" id="PIRSF000350">
    <property type="entry name" value="Mercury_reductase_MerA"/>
    <property type="match status" value="1"/>
</dbReference>
<dbReference type="InterPro" id="IPR016156">
    <property type="entry name" value="FAD/NAD-linked_Rdtase_dimer_sf"/>
</dbReference>
<comment type="subcellular location">
    <subcellularLocation>
        <location evidence="1">Cytoplasm</location>
    </subcellularLocation>
</comment>
<comment type="miscellaneous">
    <text evidence="16">The active site is a redox-active disulfide bond.</text>
</comment>
<comment type="cofactor">
    <cofactor evidence="14 16">
        <name>FAD</name>
        <dbReference type="ChEBI" id="CHEBI:57692"/>
    </cofactor>
    <text evidence="14 16">Binds 1 FAD per subunit.</text>
</comment>
<keyword evidence="6 16" id="KW-0285">Flavoprotein</keyword>
<name>A0A840AXJ2_9SPHN</name>
<dbReference type="GO" id="GO:0006103">
    <property type="term" value="P:2-oxoglutarate metabolic process"/>
    <property type="evidence" value="ECO:0007669"/>
    <property type="project" value="TreeGrafter"/>
</dbReference>
<dbReference type="Gene3D" id="3.30.390.30">
    <property type="match status" value="1"/>
</dbReference>
<feature type="binding site" evidence="14">
    <location>
        <begin position="178"/>
        <end position="185"/>
    </location>
    <ligand>
        <name>NAD(+)</name>
        <dbReference type="ChEBI" id="CHEBI:57540"/>
    </ligand>
</feature>
<keyword evidence="7 14" id="KW-0274">FAD</keyword>
<dbReference type="Gene3D" id="3.50.50.60">
    <property type="entry name" value="FAD/NAD(P)-binding domain"/>
    <property type="match status" value="2"/>
</dbReference>
<dbReference type="AlphaFoldDB" id="A0A840AXJ2"/>
<dbReference type="PRINTS" id="PR00368">
    <property type="entry name" value="FADPNR"/>
</dbReference>
<evidence type="ECO:0000256" key="4">
    <source>
        <dbReference type="ARBA" id="ARBA00016961"/>
    </source>
</evidence>
<keyword evidence="9 14" id="KW-0520">NAD</keyword>
<dbReference type="SUPFAM" id="SSF51905">
    <property type="entry name" value="FAD/NAD(P)-binding domain"/>
    <property type="match status" value="1"/>
</dbReference>
<evidence type="ECO:0000256" key="16">
    <source>
        <dbReference type="RuleBase" id="RU003692"/>
    </source>
</evidence>
<dbReference type="InterPro" id="IPR001100">
    <property type="entry name" value="Pyr_nuc-diS_OxRdtase"/>
</dbReference>
<dbReference type="FunFam" id="3.30.390.30:FF:000001">
    <property type="entry name" value="Dihydrolipoyl dehydrogenase"/>
    <property type="match status" value="1"/>
</dbReference>